<evidence type="ECO:0000256" key="7">
    <source>
        <dbReference type="RuleBase" id="RU369109"/>
    </source>
</evidence>
<evidence type="ECO:0000256" key="5">
    <source>
        <dbReference type="ARBA" id="ARBA00023157"/>
    </source>
</evidence>
<evidence type="ECO:0000259" key="9">
    <source>
        <dbReference type="PROSITE" id="PS51110"/>
    </source>
</evidence>
<evidence type="ECO:0000313" key="11">
    <source>
        <dbReference type="Proteomes" id="UP001187415"/>
    </source>
</evidence>
<evidence type="ECO:0000256" key="8">
    <source>
        <dbReference type="SAM" id="SignalP"/>
    </source>
</evidence>
<name>A0AA88IZD8_CHASR</name>
<reference evidence="10" key="1">
    <citation type="submission" date="2023-07" db="EMBL/GenBank/DDBJ databases">
        <title>Chromosome-level Genome Assembly of Striped Snakehead (Channa striata).</title>
        <authorList>
            <person name="Liu H."/>
        </authorList>
    </citation>
    <scope>NUCLEOTIDE SEQUENCE</scope>
    <source>
        <strain evidence="10">Gz</strain>
        <tissue evidence="10">Muscle</tissue>
    </source>
</reference>
<dbReference type="PANTHER" id="PTHR13234:SF43">
    <property type="entry name" value="GAMMA-INTERFERON-INDUCIBLE LYSOSOMAL THIOL REDUCTASE"/>
    <property type="match status" value="1"/>
</dbReference>
<proteinExistence type="inferred from homology"/>
<feature type="signal peptide" evidence="8">
    <location>
        <begin position="1"/>
        <end position="21"/>
    </location>
</feature>
<evidence type="ECO:0000256" key="4">
    <source>
        <dbReference type="ARBA" id="ARBA00022729"/>
    </source>
</evidence>
<comment type="subcellular location">
    <subcellularLocation>
        <location evidence="7">Secreted</location>
    </subcellularLocation>
    <subcellularLocation>
        <location evidence="7">Lysosome</location>
    </subcellularLocation>
</comment>
<dbReference type="GO" id="GO:0005764">
    <property type="term" value="C:lysosome"/>
    <property type="evidence" value="ECO:0007669"/>
    <property type="project" value="UniProtKB-SubCell"/>
</dbReference>
<dbReference type="PROSITE" id="PS51110">
    <property type="entry name" value="SAP_A"/>
    <property type="match status" value="1"/>
</dbReference>
<evidence type="ECO:0000256" key="6">
    <source>
        <dbReference type="ARBA" id="ARBA00023180"/>
    </source>
</evidence>
<evidence type="ECO:0000256" key="3">
    <source>
        <dbReference type="ARBA" id="ARBA00022525"/>
    </source>
</evidence>
<dbReference type="GO" id="GO:0005576">
    <property type="term" value="C:extracellular region"/>
    <property type="evidence" value="ECO:0007669"/>
    <property type="project" value="UniProtKB-SubCell"/>
</dbReference>
<comment type="similarity">
    <text evidence="1 7">Belongs to the GILT family.</text>
</comment>
<keyword evidence="11" id="KW-1185">Reference proteome</keyword>
<accession>A0AA88IZD8</accession>
<dbReference type="InterPro" id="IPR003119">
    <property type="entry name" value="SAP_A"/>
</dbReference>
<dbReference type="PANTHER" id="PTHR13234">
    <property type="entry name" value="GAMMA-INTERFERON INDUCIBLE LYSOSOMAL THIOL REDUCTASE GILT"/>
    <property type="match status" value="1"/>
</dbReference>
<keyword evidence="4 7" id="KW-0732">Signal</keyword>
<keyword evidence="7" id="KW-0458">Lysosome</keyword>
<dbReference type="Proteomes" id="UP001187415">
    <property type="component" value="Unassembled WGS sequence"/>
</dbReference>
<evidence type="ECO:0000256" key="1">
    <source>
        <dbReference type="ARBA" id="ARBA00005679"/>
    </source>
</evidence>
<gene>
    <name evidence="10" type="ORF">Q5P01_022281</name>
</gene>
<keyword evidence="5 7" id="KW-1015">Disulfide bond</keyword>
<sequence>MRACLLLVLTVWLNTKDGSGARSSPCALPPSKWCSSLDSAFQCGVLKQCLESNFTRSHEAAEKVSLGLYYESLCPGCRQFLTLIIFPTWVLLNEIMDVELVPYGNAVERHEGQKYTFQCQHGEPECLGNMIETCVMNKSRNAFQIIYCMESSADVIKSAESCAQIYDPELNWSSIMTCVNGDQGNQLMHLNAVKTASLVPSHQYVPWVTINGKHTEDLQEKAMSSLFTLVCSMYQGPKPEACGGSHRRFKSYCHNV</sequence>
<dbReference type="Pfam" id="PF02199">
    <property type="entry name" value="SapA"/>
    <property type="match status" value="1"/>
</dbReference>
<dbReference type="Pfam" id="PF03227">
    <property type="entry name" value="GILT"/>
    <property type="match status" value="1"/>
</dbReference>
<organism evidence="10 11">
    <name type="scientific">Channa striata</name>
    <name type="common">Snakehead murrel</name>
    <name type="synonym">Ophicephalus striatus</name>
    <dbReference type="NCBI Taxonomy" id="64152"/>
    <lineage>
        <taxon>Eukaryota</taxon>
        <taxon>Metazoa</taxon>
        <taxon>Chordata</taxon>
        <taxon>Craniata</taxon>
        <taxon>Vertebrata</taxon>
        <taxon>Euteleostomi</taxon>
        <taxon>Actinopterygii</taxon>
        <taxon>Neopterygii</taxon>
        <taxon>Teleostei</taxon>
        <taxon>Neoteleostei</taxon>
        <taxon>Acanthomorphata</taxon>
        <taxon>Anabantaria</taxon>
        <taxon>Anabantiformes</taxon>
        <taxon>Channoidei</taxon>
        <taxon>Channidae</taxon>
        <taxon>Channa</taxon>
    </lineage>
</organism>
<comment type="caution">
    <text evidence="10">The sequence shown here is derived from an EMBL/GenBank/DDBJ whole genome shotgun (WGS) entry which is preliminary data.</text>
</comment>
<keyword evidence="3 7" id="KW-0964">Secreted</keyword>
<dbReference type="InterPro" id="IPR004911">
    <property type="entry name" value="Interferon-induced_GILT"/>
</dbReference>
<feature type="chain" id="PRO_5041732105" description="Gamma-interferon-inducible lysosomal thiol reductase" evidence="8">
    <location>
        <begin position="22"/>
        <end position="256"/>
    </location>
</feature>
<feature type="domain" description="Saposin A-type" evidence="9">
    <location>
        <begin position="19"/>
        <end position="59"/>
    </location>
</feature>
<comment type="function">
    <text evidence="7">Lysosomal thiol reductase that can reduce protein disulfide bonds. Facilitates the complete unfolding of proteins destined for lysosomal degradation. Plays an important role in antigen processing.</text>
</comment>
<keyword evidence="7" id="KW-0560">Oxidoreductase</keyword>
<protein>
    <recommendedName>
        <fullName evidence="7">Gamma-interferon-inducible lysosomal thiol reductase</fullName>
        <ecNumber evidence="7">1.8.-.-</ecNumber>
    </recommendedName>
    <alternativeName>
        <fullName evidence="7">Gamma-interferon-inducible protein IP-30</fullName>
    </alternativeName>
</protein>
<evidence type="ECO:0000313" key="10">
    <source>
        <dbReference type="EMBL" id="KAK2822216.1"/>
    </source>
</evidence>
<dbReference type="EMBL" id="JAUPFM010000018">
    <property type="protein sequence ID" value="KAK2822216.1"/>
    <property type="molecule type" value="Genomic_DNA"/>
</dbReference>
<keyword evidence="6 7" id="KW-0325">Glycoprotein</keyword>
<evidence type="ECO:0000256" key="2">
    <source>
        <dbReference type="ARBA" id="ARBA00011615"/>
    </source>
</evidence>
<keyword evidence="7" id="KW-0391">Immunity</keyword>
<dbReference type="GO" id="GO:0016671">
    <property type="term" value="F:oxidoreductase activity, acting on a sulfur group of donors, disulfide as acceptor"/>
    <property type="evidence" value="ECO:0007669"/>
    <property type="project" value="UniProtKB-UniRule"/>
</dbReference>
<keyword evidence="7" id="KW-0676">Redox-active center</keyword>
<dbReference type="AlphaFoldDB" id="A0AA88IZD8"/>
<dbReference type="EC" id="1.8.-.-" evidence="7"/>
<dbReference type="GO" id="GO:0002376">
    <property type="term" value="P:immune system process"/>
    <property type="evidence" value="ECO:0007669"/>
    <property type="project" value="UniProtKB-KW"/>
</dbReference>
<comment type="subunit">
    <text evidence="2 7">Dimer; disulfide-linked.</text>
</comment>